<evidence type="ECO:0000256" key="4">
    <source>
        <dbReference type="ARBA" id="ARBA00022840"/>
    </source>
</evidence>
<dbReference type="SMART" id="SM00220">
    <property type="entry name" value="S_TKc"/>
    <property type="match status" value="1"/>
</dbReference>
<dbReference type="PANTHER" id="PTHR43289">
    <property type="entry name" value="MITOGEN-ACTIVATED PROTEIN KINASE KINASE KINASE 20-RELATED"/>
    <property type="match status" value="1"/>
</dbReference>
<protein>
    <submittedName>
        <fullName evidence="9">Serine/threonine-protein kinase</fullName>
        <ecNumber evidence="9">2.7.11.1</ecNumber>
    </submittedName>
</protein>
<evidence type="ECO:0000256" key="7">
    <source>
        <dbReference type="SAM" id="Phobius"/>
    </source>
</evidence>
<organism evidence="9 10">
    <name type="scientific">Parachitinimonas caeni</name>
    <dbReference type="NCBI Taxonomy" id="3031301"/>
    <lineage>
        <taxon>Bacteria</taxon>
        <taxon>Pseudomonadati</taxon>
        <taxon>Pseudomonadota</taxon>
        <taxon>Betaproteobacteria</taxon>
        <taxon>Neisseriales</taxon>
        <taxon>Chitinibacteraceae</taxon>
        <taxon>Parachitinimonas</taxon>
    </lineage>
</organism>
<gene>
    <name evidence="9" type="ORF">PZA18_20505</name>
</gene>
<keyword evidence="10" id="KW-1185">Reference proteome</keyword>
<keyword evidence="2 5" id="KW-0547">Nucleotide-binding</keyword>
<keyword evidence="3 9" id="KW-0418">Kinase</keyword>
<proteinExistence type="predicted"/>
<dbReference type="EMBL" id="JARRAF010000038">
    <property type="protein sequence ID" value="MDK2126425.1"/>
    <property type="molecule type" value="Genomic_DNA"/>
</dbReference>
<dbReference type="Pfam" id="PF00069">
    <property type="entry name" value="Pkinase"/>
    <property type="match status" value="1"/>
</dbReference>
<dbReference type="CDD" id="cd14014">
    <property type="entry name" value="STKc_PknB_like"/>
    <property type="match status" value="1"/>
</dbReference>
<sequence length="371" mass="40304">MKSFGPYRITGELGRGAMGMVYRAVDPRLDRTVALKVLDVTLPKDQAAEYAARLRQEAKSAARLSHPNVITVFEFGENEGHPYLVLEYVGGGSLQQRLDSKGPLPIDKVIRLAKQLFMGLAYAHKHGVVHRDIKPANLLFDERGYLKIADFGVAQLPTSDLTRTGALVGSPRHMAPEQVQGRKLDGRADIFAAGVVLYEALTGIAPFDADHVAAIVYKILFESPKSIKELRPDAPPWLINVVERCLAKTPEQRFADADKARQALEQGPHSSVPVAKAAAVGQAIPLWGWLLGFILVAATSWALTAWLLSEADKAASPAAPVSSVVPPAMDSRGGTGSVSPPREVIDTATSYDSVPRYRQPPSPQRREPRDK</sequence>
<comment type="caution">
    <text evidence="9">The sequence shown here is derived from an EMBL/GenBank/DDBJ whole genome shotgun (WGS) entry which is preliminary data.</text>
</comment>
<keyword evidence="7" id="KW-1133">Transmembrane helix</keyword>
<feature type="transmembrane region" description="Helical" evidence="7">
    <location>
        <begin position="286"/>
        <end position="308"/>
    </location>
</feature>
<dbReference type="RefSeq" id="WP_284102744.1">
    <property type="nucleotide sequence ID" value="NZ_JARRAF010000038.1"/>
</dbReference>
<evidence type="ECO:0000256" key="1">
    <source>
        <dbReference type="ARBA" id="ARBA00022679"/>
    </source>
</evidence>
<evidence type="ECO:0000256" key="6">
    <source>
        <dbReference type="SAM" id="MobiDB-lite"/>
    </source>
</evidence>
<dbReference type="InterPro" id="IPR017441">
    <property type="entry name" value="Protein_kinase_ATP_BS"/>
</dbReference>
<dbReference type="EC" id="2.7.11.1" evidence="9"/>
<evidence type="ECO:0000256" key="3">
    <source>
        <dbReference type="ARBA" id="ARBA00022777"/>
    </source>
</evidence>
<dbReference type="Proteomes" id="UP001172778">
    <property type="component" value="Unassembled WGS sequence"/>
</dbReference>
<dbReference type="InterPro" id="IPR008271">
    <property type="entry name" value="Ser/Thr_kinase_AS"/>
</dbReference>
<keyword evidence="1 9" id="KW-0808">Transferase</keyword>
<feature type="compositionally biased region" description="Low complexity" evidence="6">
    <location>
        <begin position="318"/>
        <end position="328"/>
    </location>
</feature>
<evidence type="ECO:0000259" key="8">
    <source>
        <dbReference type="PROSITE" id="PS50011"/>
    </source>
</evidence>
<evidence type="ECO:0000256" key="5">
    <source>
        <dbReference type="PROSITE-ProRule" id="PRU10141"/>
    </source>
</evidence>
<dbReference type="PROSITE" id="PS50011">
    <property type="entry name" value="PROTEIN_KINASE_DOM"/>
    <property type="match status" value="1"/>
</dbReference>
<dbReference type="Gene3D" id="3.30.200.20">
    <property type="entry name" value="Phosphorylase Kinase, domain 1"/>
    <property type="match status" value="1"/>
</dbReference>
<name>A0ABT7E287_9NEIS</name>
<feature type="binding site" evidence="5">
    <location>
        <position position="36"/>
    </location>
    <ligand>
        <name>ATP</name>
        <dbReference type="ChEBI" id="CHEBI:30616"/>
    </ligand>
</feature>
<keyword evidence="7" id="KW-0812">Transmembrane</keyword>
<dbReference type="PROSITE" id="PS00108">
    <property type="entry name" value="PROTEIN_KINASE_ST"/>
    <property type="match status" value="1"/>
</dbReference>
<keyword evidence="4 5" id="KW-0067">ATP-binding</keyword>
<reference evidence="9" key="1">
    <citation type="submission" date="2023-03" db="EMBL/GenBank/DDBJ databases">
        <title>Chitinimonas shenzhenensis gen. nov., sp. nov., a novel member of family Burkholderiaceae isolated from activated sludge collected in Shen Zhen, China.</title>
        <authorList>
            <person name="Wang X."/>
        </authorList>
    </citation>
    <scope>NUCLEOTIDE SEQUENCE</scope>
    <source>
        <strain evidence="9">DQS-5</strain>
    </source>
</reference>
<evidence type="ECO:0000313" key="9">
    <source>
        <dbReference type="EMBL" id="MDK2126425.1"/>
    </source>
</evidence>
<dbReference type="InterPro" id="IPR000719">
    <property type="entry name" value="Prot_kinase_dom"/>
</dbReference>
<dbReference type="SUPFAM" id="SSF56112">
    <property type="entry name" value="Protein kinase-like (PK-like)"/>
    <property type="match status" value="1"/>
</dbReference>
<evidence type="ECO:0000256" key="2">
    <source>
        <dbReference type="ARBA" id="ARBA00022741"/>
    </source>
</evidence>
<dbReference type="PROSITE" id="PS00107">
    <property type="entry name" value="PROTEIN_KINASE_ATP"/>
    <property type="match status" value="1"/>
</dbReference>
<keyword evidence="7" id="KW-0472">Membrane</keyword>
<feature type="region of interest" description="Disordered" evidence="6">
    <location>
        <begin position="318"/>
        <end position="371"/>
    </location>
</feature>
<dbReference type="PANTHER" id="PTHR43289:SF6">
    <property type="entry name" value="SERINE_THREONINE-PROTEIN KINASE NEKL-3"/>
    <property type="match status" value="1"/>
</dbReference>
<evidence type="ECO:0000313" key="10">
    <source>
        <dbReference type="Proteomes" id="UP001172778"/>
    </source>
</evidence>
<dbReference type="GO" id="GO:0004674">
    <property type="term" value="F:protein serine/threonine kinase activity"/>
    <property type="evidence" value="ECO:0007669"/>
    <property type="project" value="UniProtKB-EC"/>
</dbReference>
<feature type="domain" description="Protein kinase" evidence="8">
    <location>
        <begin position="7"/>
        <end position="272"/>
    </location>
</feature>
<dbReference type="InterPro" id="IPR011009">
    <property type="entry name" value="Kinase-like_dom_sf"/>
</dbReference>
<dbReference type="Gene3D" id="1.10.510.10">
    <property type="entry name" value="Transferase(Phosphotransferase) domain 1"/>
    <property type="match status" value="1"/>
</dbReference>
<accession>A0ABT7E287</accession>